<proteinExistence type="predicted"/>
<dbReference type="Proteomes" id="UP000791440">
    <property type="component" value="Unassembled WGS sequence"/>
</dbReference>
<dbReference type="InterPro" id="IPR051217">
    <property type="entry name" value="Insect_Cuticle_Struc_Prot"/>
</dbReference>
<dbReference type="InterPro" id="IPR000618">
    <property type="entry name" value="Insect_cuticle"/>
</dbReference>
<dbReference type="InterPro" id="IPR031311">
    <property type="entry name" value="CHIT_BIND_RR_consensus"/>
</dbReference>
<reference evidence="5" key="2">
    <citation type="submission" date="2020-12" db="EMBL/GenBank/DDBJ databases">
        <authorList>
            <person name="Kanost M."/>
        </authorList>
    </citation>
    <scope>NUCLEOTIDE SEQUENCE</scope>
</reference>
<protein>
    <recommendedName>
        <fullName evidence="7">Cuticle protein</fullName>
    </recommendedName>
</protein>
<sequence>MKIFIIALFVALVVAEPPPSNSYLPPPPGGNGYSQIQTFEAPEIVAARSLEASHGQARGTSGSLGQDYHDVHGNGFGRNALRGYESPQARFNGKQSYDNAASFGRNAFDGANTEPAKYNFGYMVKDQEGTEFGHHEERQEQRAQGEYHVVLPDGKKQTVNYEADEQGFKPQISYQDTDVSRSGYDNNAQLFRTNGRGNYGNARSSGY</sequence>
<dbReference type="GO" id="GO:0005615">
    <property type="term" value="C:extracellular space"/>
    <property type="evidence" value="ECO:0007669"/>
    <property type="project" value="TreeGrafter"/>
</dbReference>
<evidence type="ECO:0000256" key="3">
    <source>
        <dbReference type="PROSITE-ProRule" id="PRU00497"/>
    </source>
</evidence>
<evidence type="ECO:0000313" key="5">
    <source>
        <dbReference type="EMBL" id="KAG6463884.1"/>
    </source>
</evidence>
<evidence type="ECO:0000256" key="2">
    <source>
        <dbReference type="ARBA" id="ARBA00022729"/>
    </source>
</evidence>
<dbReference type="PANTHER" id="PTHR12236:SF79">
    <property type="entry name" value="CUTICULAR PROTEIN 50CB-RELATED"/>
    <property type="match status" value="1"/>
</dbReference>
<dbReference type="GO" id="GO:0031012">
    <property type="term" value="C:extracellular matrix"/>
    <property type="evidence" value="ECO:0007669"/>
    <property type="project" value="TreeGrafter"/>
</dbReference>
<organism evidence="5 6">
    <name type="scientific">Manduca sexta</name>
    <name type="common">Tobacco hawkmoth</name>
    <name type="synonym">Tobacco hornworm</name>
    <dbReference type="NCBI Taxonomy" id="7130"/>
    <lineage>
        <taxon>Eukaryota</taxon>
        <taxon>Metazoa</taxon>
        <taxon>Ecdysozoa</taxon>
        <taxon>Arthropoda</taxon>
        <taxon>Hexapoda</taxon>
        <taxon>Insecta</taxon>
        <taxon>Pterygota</taxon>
        <taxon>Neoptera</taxon>
        <taxon>Endopterygota</taxon>
        <taxon>Lepidoptera</taxon>
        <taxon>Glossata</taxon>
        <taxon>Ditrysia</taxon>
        <taxon>Bombycoidea</taxon>
        <taxon>Sphingidae</taxon>
        <taxon>Sphinginae</taxon>
        <taxon>Sphingini</taxon>
        <taxon>Manduca</taxon>
    </lineage>
</organism>
<keyword evidence="6" id="KW-1185">Reference proteome</keyword>
<name>A0A921ZUI8_MANSE</name>
<keyword evidence="1 3" id="KW-0193">Cuticle</keyword>
<evidence type="ECO:0008006" key="7">
    <source>
        <dbReference type="Google" id="ProtNLM"/>
    </source>
</evidence>
<feature type="chain" id="PRO_5038276664" description="Cuticle protein" evidence="4">
    <location>
        <begin position="16"/>
        <end position="207"/>
    </location>
</feature>
<evidence type="ECO:0000313" key="6">
    <source>
        <dbReference type="Proteomes" id="UP000791440"/>
    </source>
</evidence>
<accession>A0A921ZUI8</accession>
<evidence type="ECO:0000256" key="1">
    <source>
        <dbReference type="ARBA" id="ARBA00022460"/>
    </source>
</evidence>
<dbReference type="GO" id="GO:0042302">
    <property type="term" value="F:structural constituent of cuticle"/>
    <property type="evidence" value="ECO:0007669"/>
    <property type="project" value="UniProtKB-UniRule"/>
</dbReference>
<dbReference type="EMBL" id="JH669056">
    <property type="protein sequence ID" value="KAG6463885.1"/>
    <property type="molecule type" value="Genomic_DNA"/>
</dbReference>
<dbReference type="AlphaFoldDB" id="A0A921ZUI8"/>
<dbReference type="PROSITE" id="PS51155">
    <property type="entry name" value="CHIT_BIND_RR_2"/>
    <property type="match status" value="1"/>
</dbReference>
<dbReference type="Pfam" id="PF00379">
    <property type="entry name" value="Chitin_bind_4"/>
    <property type="match status" value="1"/>
</dbReference>
<dbReference type="PRINTS" id="PR00947">
    <property type="entry name" value="CUTICLE"/>
</dbReference>
<feature type="signal peptide" evidence="4">
    <location>
        <begin position="1"/>
        <end position="15"/>
    </location>
</feature>
<comment type="caution">
    <text evidence="5">The sequence shown here is derived from an EMBL/GenBank/DDBJ whole genome shotgun (WGS) entry which is preliminary data.</text>
</comment>
<dbReference type="PANTHER" id="PTHR12236">
    <property type="entry name" value="STRUCTURAL CONTITUENT OF CUTICLE"/>
    <property type="match status" value="1"/>
</dbReference>
<evidence type="ECO:0000256" key="4">
    <source>
        <dbReference type="SAM" id="SignalP"/>
    </source>
</evidence>
<dbReference type="EMBL" id="JH669056">
    <property type="protein sequence ID" value="KAG6463884.1"/>
    <property type="molecule type" value="Genomic_DNA"/>
</dbReference>
<reference evidence="5" key="1">
    <citation type="journal article" date="2016" name="Insect Biochem. Mol. Biol.">
        <title>Multifaceted biological insights from a draft genome sequence of the tobacco hornworm moth, Manduca sexta.</title>
        <authorList>
            <person name="Kanost M.R."/>
            <person name="Arrese E.L."/>
            <person name="Cao X."/>
            <person name="Chen Y.R."/>
            <person name="Chellapilla S."/>
            <person name="Goldsmith M.R."/>
            <person name="Grosse-Wilde E."/>
            <person name="Heckel D.G."/>
            <person name="Herndon N."/>
            <person name="Jiang H."/>
            <person name="Papanicolaou A."/>
            <person name="Qu J."/>
            <person name="Soulages J.L."/>
            <person name="Vogel H."/>
            <person name="Walters J."/>
            <person name="Waterhouse R.M."/>
            <person name="Ahn S.J."/>
            <person name="Almeida F.C."/>
            <person name="An C."/>
            <person name="Aqrawi P."/>
            <person name="Bretschneider A."/>
            <person name="Bryant W.B."/>
            <person name="Bucks S."/>
            <person name="Chao H."/>
            <person name="Chevignon G."/>
            <person name="Christen J.M."/>
            <person name="Clarke D.F."/>
            <person name="Dittmer N.T."/>
            <person name="Ferguson L.C.F."/>
            <person name="Garavelou S."/>
            <person name="Gordon K.H.J."/>
            <person name="Gunaratna R.T."/>
            <person name="Han Y."/>
            <person name="Hauser F."/>
            <person name="He Y."/>
            <person name="Heidel-Fischer H."/>
            <person name="Hirsh A."/>
            <person name="Hu Y."/>
            <person name="Jiang H."/>
            <person name="Kalra D."/>
            <person name="Klinner C."/>
            <person name="Konig C."/>
            <person name="Kovar C."/>
            <person name="Kroll A.R."/>
            <person name="Kuwar S.S."/>
            <person name="Lee S.L."/>
            <person name="Lehman R."/>
            <person name="Li K."/>
            <person name="Li Z."/>
            <person name="Liang H."/>
            <person name="Lovelace S."/>
            <person name="Lu Z."/>
            <person name="Mansfield J.H."/>
            <person name="McCulloch K.J."/>
            <person name="Mathew T."/>
            <person name="Morton B."/>
            <person name="Muzny D.M."/>
            <person name="Neunemann D."/>
            <person name="Ongeri F."/>
            <person name="Pauchet Y."/>
            <person name="Pu L.L."/>
            <person name="Pyrousis I."/>
            <person name="Rao X.J."/>
            <person name="Redding A."/>
            <person name="Roesel C."/>
            <person name="Sanchez-Gracia A."/>
            <person name="Schaack S."/>
            <person name="Shukla A."/>
            <person name="Tetreau G."/>
            <person name="Wang Y."/>
            <person name="Xiong G.H."/>
            <person name="Traut W."/>
            <person name="Walsh T.K."/>
            <person name="Worley K.C."/>
            <person name="Wu D."/>
            <person name="Wu W."/>
            <person name="Wu Y.Q."/>
            <person name="Zhang X."/>
            <person name="Zou Z."/>
            <person name="Zucker H."/>
            <person name="Briscoe A.D."/>
            <person name="Burmester T."/>
            <person name="Clem R.J."/>
            <person name="Feyereisen R."/>
            <person name="Grimmelikhuijzen C.J.P."/>
            <person name="Hamodrakas S.J."/>
            <person name="Hansson B.S."/>
            <person name="Huguet E."/>
            <person name="Jermiin L.S."/>
            <person name="Lan Q."/>
            <person name="Lehman H.K."/>
            <person name="Lorenzen M."/>
            <person name="Merzendorfer H."/>
            <person name="Michalopoulos I."/>
            <person name="Morton D.B."/>
            <person name="Muthukrishnan S."/>
            <person name="Oakeshott J.G."/>
            <person name="Palmer W."/>
            <person name="Park Y."/>
            <person name="Passarelli A.L."/>
            <person name="Rozas J."/>
            <person name="Schwartz L.M."/>
            <person name="Smith W."/>
            <person name="Southgate A."/>
            <person name="Vilcinskas A."/>
            <person name="Vogt R."/>
            <person name="Wang P."/>
            <person name="Werren J."/>
            <person name="Yu X.Q."/>
            <person name="Zhou J.J."/>
            <person name="Brown S.J."/>
            <person name="Scherer S.E."/>
            <person name="Richards S."/>
            <person name="Blissard G.W."/>
        </authorList>
    </citation>
    <scope>NUCLEOTIDE SEQUENCE</scope>
</reference>
<dbReference type="PROSITE" id="PS00233">
    <property type="entry name" value="CHIT_BIND_RR_1"/>
    <property type="match status" value="1"/>
</dbReference>
<gene>
    <name evidence="5" type="ORF">O3G_MSEX014130</name>
</gene>
<keyword evidence="2 4" id="KW-0732">Signal</keyword>